<evidence type="ECO:0000313" key="2">
    <source>
        <dbReference type="Proteomes" id="UP001652700"/>
    </source>
</evidence>
<dbReference type="InParanoid" id="A0A6P7F6E2"/>
<reference evidence="3" key="1">
    <citation type="submission" date="2025-04" db="UniProtKB">
        <authorList>
            <consortium name="RefSeq"/>
        </authorList>
    </citation>
    <scope>IDENTIFICATION</scope>
    <source>
        <tissue evidence="3">Whole insect</tissue>
    </source>
</reference>
<organism evidence="3">
    <name type="scientific">Diabrotica virgifera virgifera</name>
    <name type="common">western corn rootworm</name>
    <dbReference type="NCBI Taxonomy" id="50390"/>
    <lineage>
        <taxon>Eukaryota</taxon>
        <taxon>Metazoa</taxon>
        <taxon>Ecdysozoa</taxon>
        <taxon>Arthropoda</taxon>
        <taxon>Hexapoda</taxon>
        <taxon>Insecta</taxon>
        <taxon>Pterygota</taxon>
        <taxon>Neoptera</taxon>
        <taxon>Endopterygota</taxon>
        <taxon>Coleoptera</taxon>
        <taxon>Polyphaga</taxon>
        <taxon>Cucujiformia</taxon>
        <taxon>Chrysomeloidea</taxon>
        <taxon>Chrysomelidae</taxon>
        <taxon>Galerucinae</taxon>
        <taxon>Diabroticina</taxon>
        <taxon>Diabroticites</taxon>
        <taxon>Diabrotica</taxon>
    </lineage>
</organism>
<name>A0A6P7F6E2_DIAVI</name>
<dbReference type="KEGG" id="dvv:114325449"/>
<evidence type="ECO:0000313" key="3">
    <source>
        <dbReference type="RefSeq" id="XP_028129323.1"/>
    </source>
</evidence>
<reference evidence="1" key="2">
    <citation type="submission" date="2025-05" db="UniProtKB">
        <authorList>
            <consortium name="EnsemblMetazoa"/>
        </authorList>
    </citation>
    <scope>IDENTIFICATION</scope>
</reference>
<evidence type="ECO:0000313" key="1">
    <source>
        <dbReference type="EnsemblMetazoa" id="XP_028129323.1"/>
    </source>
</evidence>
<gene>
    <name evidence="3" type="primary">LOC114325449</name>
</gene>
<dbReference type="Proteomes" id="UP001652700">
    <property type="component" value="Unplaced"/>
</dbReference>
<proteinExistence type="predicted"/>
<dbReference type="EnsemblMetazoa" id="XM_028273522.2">
    <property type="protein sequence ID" value="XP_028129323.1"/>
    <property type="gene ID" value="LOC114325449"/>
</dbReference>
<dbReference type="AlphaFoldDB" id="A0A6P7F6E2"/>
<dbReference type="OrthoDB" id="10311077at2759"/>
<dbReference type="RefSeq" id="XP_028129323.1">
    <property type="nucleotide sequence ID" value="XM_028273522.1"/>
</dbReference>
<keyword evidence="2" id="KW-1185">Reference proteome</keyword>
<sequence>MSLNSSNPIENPLTFRQLEYLISQWEFVTEEFQERFQCQNEAVNKLLDNCCANQRKLLPIDRRIIKSKTSQQHTECLLEYIYNSLLEVEKHLVPLEKDVMCTCIDFPEDLWRYEIYNKVESVYALISNAQQALTLTQMDICSTGILLPNKLCKVVYILNVLLNILEYCEAQINKMEIVASRTAGCFCL</sequence>
<accession>A0A6P7F6E2</accession>
<protein>
    <submittedName>
        <fullName evidence="3">Uncharacterized protein LOC114325449</fullName>
    </submittedName>
</protein>
<dbReference type="GeneID" id="114325449"/>